<name>A0ACC1MRZ0_9HYPO</name>
<dbReference type="EMBL" id="JANJQO010001747">
    <property type="protein sequence ID" value="KAJ2969422.1"/>
    <property type="molecule type" value="Genomic_DNA"/>
</dbReference>
<evidence type="ECO:0000313" key="1">
    <source>
        <dbReference type="EMBL" id="KAJ2969422.1"/>
    </source>
</evidence>
<keyword evidence="2" id="KW-1185">Reference proteome</keyword>
<protein>
    <submittedName>
        <fullName evidence="1">Uncharacterized protein</fullName>
    </submittedName>
</protein>
<accession>A0ACC1MRZ0</accession>
<comment type="caution">
    <text evidence="1">The sequence shown here is derived from an EMBL/GenBank/DDBJ whole genome shotgun (WGS) entry which is preliminary data.</text>
</comment>
<proteinExistence type="predicted"/>
<gene>
    <name evidence="1" type="ORF">NQ176_g8671</name>
</gene>
<dbReference type="Proteomes" id="UP001143910">
    <property type="component" value="Unassembled WGS sequence"/>
</dbReference>
<sequence>MAASARGPNLGHLMKTGQYSDMTLVCQGKEFKVHRAVVCSQSEVFAAAIREPFQESKTGIITIEEFDAATVENMLEFLYTGDYGSLADETDEEDNSYLTCRAAPEDTDEEDNSSLTSRAAPEEDLLQHVYVNSIADYYNVKTLANLTRAKLRDALQNQSNAMLVLDAAKEALSRTGDTTLHDMLADAAANNTKLYLETDQLAELIGRFGIGILRRVIDVEEELRLKILVLQEERGSEEDHRKRAEARSAKIIENINDCADTLKERDECRNCRAGFNCYIEQRGQPFEPLFSLRCARCQCRQR</sequence>
<reference evidence="1" key="1">
    <citation type="submission" date="2022-08" db="EMBL/GenBank/DDBJ databases">
        <title>Genome Sequence of Lecanicillium fungicola.</title>
        <authorList>
            <person name="Buettner E."/>
        </authorList>
    </citation>
    <scope>NUCLEOTIDE SEQUENCE</scope>
    <source>
        <strain evidence="1">Babe33</strain>
    </source>
</reference>
<evidence type="ECO:0000313" key="2">
    <source>
        <dbReference type="Proteomes" id="UP001143910"/>
    </source>
</evidence>
<organism evidence="1 2">
    <name type="scientific">Zarea fungicola</name>
    <dbReference type="NCBI Taxonomy" id="93591"/>
    <lineage>
        <taxon>Eukaryota</taxon>
        <taxon>Fungi</taxon>
        <taxon>Dikarya</taxon>
        <taxon>Ascomycota</taxon>
        <taxon>Pezizomycotina</taxon>
        <taxon>Sordariomycetes</taxon>
        <taxon>Hypocreomycetidae</taxon>
        <taxon>Hypocreales</taxon>
        <taxon>Cordycipitaceae</taxon>
        <taxon>Zarea</taxon>
    </lineage>
</organism>